<evidence type="ECO:0000313" key="2">
    <source>
        <dbReference type="EMBL" id="KAF2099797.1"/>
    </source>
</evidence>
<dbReference type="PANTHER" id="PTHR24148">
    <property type="entry name" value="ANKYRIN REPEAT DOMAIN-CONTAINING PROTEIN 39 HOMOLOG-RELATED"/>
    <property type="match status" value="1"/>
</dbReference>
<dbReference type="AlphaFoldDB" id="A0A9P4IJS8"/>
<accession>A0A9P4IJS8</accession>
<evidence type="ECO:0000313" key="3">
    <source>
        <dbReference type="Proteomes" id="UP000799772"/>
    </source>
</evidence>
<dbReference type="InterPro" id="IPR001202">
    <property type="entry name" value="WW_dom"/>
</dbReference>
<name>A0A9P4IJS8_9PEZI</name>
<dbReference type="Pfam" id="PF26639">
    <property type="entry name" value="Het-6_barrel"/>
    <property type="match status" value="1"/>
</dbReference>
<dbReference type="Proteomes" id="UP000799772">
    <property type="component" value="Unassembled WGS sequence"/>
</dbReference>
<dbReference type="InterPro" id="IPR010730">
    <property type="entry name" value="HET"/>
</dbReference>
<proteinExistence type="predicted"/>
<protein>
    <submittedName>
        <fullName evidence="2">HET-domain-containing protein</fullName>
    </submittedName>
</protein>
<dbReference type="EMBL" id="ML978125">
    <property type="protein sequence ID" value="KAF2099797.1"/>
    <property type="molecule type" value="Genomic_DNA"/>
</dbReference>
<dbReference type="Pfam" id="PF06985">
    <property type="entry name" value="HET"/>
    <property type="match status" value="1"/>
</dbReference>
<sequence>MERDGSRRPAFGLRLPHMGRSPFRKLKSFATAARSPLKLSPFSYSPLDAETEIRLFDLIPGNFNDPIRIRIFHMQLSPPDEEAINAKSQRLVLAALKRTLPAGSGWTAHRNVVGDYIFWHFQSETTSFDHPDPSVARELYAPLPQYPGEGFEPRYEALSYTWGSVTTPETIQVDELSSSSTMQIGQNLYEALKHMRREKETRRLWVDQICINQSDTTERSRQVQRMATIFKCSSRVVAWLGPESPDSRLAVKAMGFIGSQVEIADNLMILPSPNAAEPLLYRRVARKLPYQSETWQAIQDLLERSWFDRLWIWQEINFAGRGSLLQCGCDQLQWSRFARAVMHLRWSTRTELGKRNIFARTEILTPLVIHQAGRNPILVLLEGRSKKCADPRDKVYGLLGIMDASYTDLITVDYSLSVKEVYVQAFIQLIQWSRRLDVLRSDFERRNTVLPTWVLDPSRAPENGSGERLLYMQNASGNSCVDMNLRNSNVLEMTGVLCGIINSVSRPAPADTGEVLTVVRTWEPAGLLDPHKLYLDNQPLLDAYILTLCGNWISERFKTDEGASPYRPLDEYKSAYLRWMESRNGSMRKVDDALHALLYDLKGYRFLRSGSLMAIGSKFSEPGDLICIFLGSRTPMVLRPRPGERYQVIGSAYVHGVHDGEALLGSLPDSWKFESTPVNHVSIYNRFINISTGEVVDITDDPRLGPLPEEWGFTDERPTTLDASQTPLCFRNKITGEIINSDPRMLPDALRARGVKLRTFALE</sequence>
<dbReference type="PROSITE" id="PS01159">
    <property type="entry name" value="WW_DOMAIN_1"/>
    <property type="match status" value="1"/>
</dbReference>
<dbReference type="OrthoDB" id="4850726at2759"/>
<dbReference type="InterPro" id="IPR052895">
    <property type="entry name" value="HetReg/Transcr_Mod"/>
</dbReference>
<keyword evidence="3" id="KW-1185">Reference proteome</keyword>
<gene>
    <name evidence="2" type="ORF">NA57DRAFT_75302</name>
</gene>
<organism evidence="2 3">
    <name type="scientific">Rhizodiscina lignyota</name>
    <dbReference type="NCBI Taxonomy" id="1504668"/>
    <lineage>
        <taxon>Eukaryota</taxon>
        <taxon>Fungi</taxon>
        <taxon>Dikarya</taxon>
        <taxon>Ascomycota</taxon>
        <taxon>Pezizomycotina</taxon>
        <taxon>Dothideomycetes</taxon>
        <taxon>Pleosporomycetidae</taxon>
        <taxon>Aulographales</taxon>
        <taxon>Rhizodiscinaceae</taxon>
        <taxon>Rhizodiscina</taxon>
    </lineage>
</organism>
<evidence type="ECO:0000259" key="1">
    <source>
        <dbReference type="PROSITE" id="PS01159"/>
    </source>
</evidence>
<feature type="domain" description="WW" evidence="1">
    <location>
        <begin position="106"/>
        <end position="131"/>
    </location>
</feature>
<reference evidence="2" key="1">
    <citation type="journal article" date="2020" name="Stud. Mycol.">
        <title>101 Dothideomycetes genomes: a test case for predicting lifestyles and emergence of pathogens.</title>
        <authorList>
            <person name="Haridas S."/>
            <person name="Albert R."/>
            <person name="Binder M."/>
            <person name="Bloem J."/>
            <person name="Labutti K."/>
            <person name="Salamov A."/>
            <person name="Andreopoulos B."/>
            <person name="Baker S."/>
            <person name="Barry K."/>
            <person name="Bills G."/>
            <person name="Bluhm B."/>
            <person name="Cannon C."/>
            <person name="Castanera R."/>
            <person name="Culley D."/>
            <person name="Daum C."/>
            <person name="Ezra D."/>
            <person name="Gonzalez J."/>
            <person name="Henrissat B."/>
            <person name="Kuo A."/>
            <person name="Liang C."/>
            <person name="Lipzen A."/>
            <person name="Lutzoni F."/>
            <person name="Magnuson J."/>
            <person name="Mondo S."/>
            <person name="Nolan M."/>
            <person name="Ohm R."/>
            <person name="Pangilinan J."/>
            <person name="Park H.-J."/>
            <person name="Ramirez L."/>
            <person name="Alfaro M."/>
            <person name="Sun H."/>
            <person name="Tritt A."/>
            <person name="Yoshinaga Y."/>
            <person name="Zwiers L.-H."/>
            <person name="Turgeon B."/>
            <person name="Goodwin S."/>
            <person name="Spatafora J."/>
            <person name="Crous P."/>
            <person name="Grigoriev I."/>
        </authorList>
    </citation>
    <scope>NUCLEOTIDE SEQUENCE</scope>
    <source>
        <strain evidence="2">CBS 133067</strain>
    </source>
</reference>
<comment type="caution">
    <text evidence="2">The sequence shown here is derived from an EMBL/GenBank/DDBJ whole genome shotgun (WGS) entry which is preliminary data.</text>
</comment>
<dbReference type="PANTHER" id="PTHR24148:SF73">
    <property type="entry name" value="HET DOMAIN PROTEIN (AFU_ORTHOLOGUE AFUA_8G01020)"/>
    <property type="match status" value="1"/>
</dbReference>